<evidence type="ECO:0000313" key="4">
    <source>
        <dbReference type="Proteomes" id="UP001583186"/>
    </source>
</evidence>
<dbReference type="PANTHER" id="PTHR31811">
    <property type="entry name" value="TRNA A64-2'-O-RIBOSYLPHOSPHATE TRANSFERASE"/>
    <property type="match status" value="1"/>
</dbReference>
<accession>A0ABR3YUH9</accession>
<gene>
    <name evidence="3" type="primary">RIT1</name>
    <name evidence="3" type="ORF">Sste5346_007629</name>
</gene>
<organism evidence="3 4">
    <name type="scientific">Sporothrix stenoceras</name>
    <dbReference type="NCBI Taxonomy" id="5173"/>
    <lineage>
        <taxon>Eukaryota</taxon>
        <taxon>Fungi</taxon>
        <taxon>Dikarya</taxon>
        <taxon>Ascomycota</taxon>
        <taxon>Pezizomycotina</taxon>
        <taxon>Sordariomycetes</taxon>
        <taxon>Sordariomycetidae</taxon>
        <taxon>Ophiostomatales</taxon>
        <taxon>Ophiostomataceae</taxon>
        <taxon>Sporothrix</taxon>
    </lineage>
</organism>
<dbReference type="Pfam" id="PF17184">
    <property type="entry name" value="Rit1_C"/>
    <property type="match status" value="1"/>
</dbReference>
<dbReference type="EMBL" id="JAWCUI010000052">
    <property type="protein sequence ID" value="KAL1891537.1"/>
    <property type="molecule type" value="Genomic_DNA"/>
</dbReference>
<proteinExistence type="predicted"/>
<feature type="domain" description="Rit1 N-terminal" evidence="2">
    <location>
        <begin position="27"/>
        <end position="314"/>
    </location>
</feature>
<dbReference type="PIRSF" id="PIRSF007747">
    <property type="entry name" value="Ribosyl_Ptfrase"/>
    <property type="match status" value="1"/>
</dbReference>
<name>A0ABR3YUH9_9PEZI</name>
<sequence>MPDDATADLIFASDQANHNFARVLGDLRRSHLSITHRLKSICRDAAFVAQVAKRYPDFTLIANERCGSWYIPVTTKGGSAYFKSTDGHTGQWKFSMRRLNLHLLPLLCKDSPVKGGGCILVDSTRRGKRMPDALSKTVPLWCCVLNRALFPAGEGGRDEAAQKDTQTLYTPPGVVSASEHSQMLARVPGFVENLRGLGVFRLGDDMESDAVAWRKKNLPNGKPLRPVWVTPDMPWPDVEGLRDRFNVVLCCTSSRVPAKGDDGEEGEDADYIQGAADDTENWAHNLTPELFWKSSARLLETPEADLPELISEIVRAGNESTGPAGGETFTETAITPYLSAGQWTGPSPPPPPPETSDIFQISFVRQTTENATWKTSPNSLEVGLGKQDKIIGRNLRYGLFLIREHVVTFLKKDGDNTPPKRLRVLCPTGRDISVGTALGLFCYFFDDAGEVKDISSFPLPRGIFNKDLIRVRLARIMTAMPHANPSRATLQSVNSFLMM</sequence>
<keyword evidence="4" id="KW-1185">Reference proteome</keyword>
<dbReference type="GO" id="GO:0016740">
    <property type="term" value="F:transferase activity"/>
    <property type="evidence" value="ECO:0007669"/>
    <property type="project" value="UniProtKB-KW"/>
</dbReference>
<dbReference type="Pfam" id="PF04179">
    <property type="entry name" value="Init_tRNA_PT"/>
    <property type="match status" value="1"/>
</dbReference>
<evidence type="ECO:0000259" key="1">
    <source>
        <dbReference type="Pfam" id="PF04179"/>
    </source>
</evidence>
<reference evidence="3 4" key="1">
    <citation type="journal article" date="2024" name="IMA Fungus">
        <title>IMA Genome - F19 : A genome assembly and annotation guide to empower mycologists, including annotated draft genome sequences of Ceratocystis pirilliformis, Diaporthe australafricana, Fusarium ophioides, Paecilomyces lecythidis, and Sporothrix stenoceras.</title>
        <authorList>
            <person name="Aylward J."/>
            <person name="Wilson A.M."/>
            <person name="Visagie C.M."/>
            <person name="Spraker J."/>
            <person name="Barnes I."/>
            <person name="Buitendag C."/>
            <person name="Ceriani C."/>
            <person name="Del Mar Angel L."/>
            <person name="du Plessis D."/>
            <person name="Fuchs T."/>
            <person name="Gasser K."/>
            <person name="Kramer D."/>
            <person name="Li W."/>
            <person name="Munsamy K."/>
            <person name="Piso A."/>
            <person name="Price J.L."/>
            <person name="Sonnekus B."/>
            <person name="Thomas C."/>
            <person name="van der Nest A."/>
            <person name="van Dijk A."/>
            <person name="van Heerden A."/>
            <person name="van Vuuren N."/>
            <person name="Yilmaz N."/>
            <person name="Duong T.A."/>
            <person name="van der Merwe N.A."/>
            <person name="Wingfield M.J."/>
            <person name="Wingfield B.D."/>
        </authorList>
    </citation>
    <scope>NUCLEOTIDE SEQUENCE [LARGE SCALE GENOMIC DNA]</scope>
    <source>
        <strain evidence="3 4">CMW 5346</strain>
    </source>
</reference>
<feature type="domain" description="Rit1 DUSP-like" evidence="1">
    <location>
        <begin position="379"/>
        <end position="497"/>
    </location>
</feature>
<keyword evidence="3" id="KW-0808">Transferase</keyword>
<dbReference type="InterPro" id="IPR033421">
    <property type="entry name" value="Rit1_DUSP-like"/>
</dbReference>
<protein>
    <submittedName>
        <fullName evidence="3">tRNA A64-2'-O-ribosylphosphate transferase</fullName>
    </submittedName>
</protein>
<dbReference type="Proteomes" id="UP001583186">
    <property type="component" value="Unassembled WGS sequence"/>
</dbReference>
<evidence type="ECO:0000313" key="3">
    <source>
        <dbReference type="EMBL" id="KAL1891537.1"/>
    </source>
</evidence>
<dbReference type="InterPro" id="IPR033449">
    <property type="entry name" value="Rit1_N"/>
</dbReference>
<evidence type="ECO:0000259" key="2">
    <source>
        <dbReference type="Pfam" id="PF17184"/>
    </source>
</evidence>
<dbReference type="PANTHER" id="PTHR31811:SF0">
    <property type="entry name" value="TRNA A64-2'-O-RIBOSYLPHOSPHATE TRANSFERASE"/>
    <property type="match status" value="1"/>
</dbReference>
<comment type="caution">
    <text evidence="3">The sequence shown here is derived from an EMBL/GenBank/DDBJ whole genome shotgun (WGS) entry which is preliminary data.</text>
</comment>
<dbReference type="InterPro" id="IPR007306">
    <property type="entry name" value="Rit1"/>
</dbReference>